<proteinExistence type="predicted"/>
<dbReference type="InterPro" id="IPR029058">
    <property type="entry name" value="AB_hydrolase_fold"/>
</dbReference>
<dbReference type="EMBL" id="SMKR01000012">
    <property type="protein sequence ID" value="TDD29336.1"/>
    <property type="molecule type" value="Genomic_DNA"/>
</dbReference>
<feature type="region of interest" description="Disordered" evidence="2">
    <location>
        <begin position="1"/>
        <end position="29"/>
    </location>
</feature>
<organism evidence="4 5">
    <name type="scientific">Kribbella turkmenica</name>
    <dbReference type="NCBI Taxonomy" id="2530375"/>
    <lineage>
        <taxon>Bacteria</taxon>
        <taxon>Bacillati</taxon>
        <taxon>Actinomycetota</taxon>
        <taxon>Actinomycetes</taxon>
        <taxon>Propionibacteriales</taxon>
        <taxon>Kribbellaceae</taxon>
        <taxon>Kribbella</taxon>
    </lineage>
</organism>
<dbReference type="OrthoDB" id="3181909at2"/>
<sequence length="345" mass="37154">MSGKADSMSAAFRREHPVVRHEGAPPSPHEQVQAFLDSAESSPDPWSADIEIVRADACAKVLAVTGEPLSVASVESVDADGVPSRLYRTTGAEREVLVWAHGGGWIHGDLDTADGVARALANRAACAVLSIDYRLAPEYPFPAGFDDVWTAVTWASRRFDGVAVGGDSSGGNLAAAAALKARDEGVRLASQLLVYPALDSVEDTDYKVAFRRRYADFAGRPGFGSNSYRRLKHIWETYVPDPVVRKTSYASPLHAESVYGVAPATIITAEHDFLRGEAEDYAQRLGTAGVPVELFDYAGQIHGFFEMFTVMTDAHHAVGVAGTAVRLAFQSSHANEPSREMSCDR</sequence>
<dbReference type="InterPro" id="IPR013094">
    <property type="entry name" value="AB_hydrolase_3"/>
</dbReference>
<feature type="compositionally biased region" description="Basic and acidic residues" evidence="2">
    <location>
        <begin position="12"/>
        <end position="23"/>
    </location>
</feature>
<dbReference type="RefSeq" id="WP_132316609.1">
    <property type="nucleotide sequence ID" value="NZ_SMKR01000012.1"/>
</dbReference>
<accession>A0A4R4XF08</accession>
<keyword evidence="1 4" id="KW-0378">Hydrolase</keyword>
<dbReference type="AlphaFoldDB" id="A0A4R4XF08"/>
<dbReference type="Proteomes" id="UP000295172">
    <property type="component" value="Unassembled WGS sequence"/>
</dbReference>
<dbReference type="PANTHER" id="PTHR48081">
    <property type="entry name" value="AB HYDROLASE SUPERFAMILY PROTEIN C4A8.06C"/>
    <property type="match status" value="1"/>
</dbReference>
<dbReference type="InterPro" id="IPR050300">
    <property type="entry name" value="GDXG_lipolytic_enzyme"/>
</dbReference>
<dbReference type="GO" id="GO:0016787">
    <property type="term" value="F:hydrolase activity"/>
    <property type="evidence" value="ECO:0007669"/>
    <property type="project" value="UniProtKB-KW"/>
</dbReference>
<evidence type="ECO:0000313" key="4">
    <source>
        <dbReference type="EMBL" id="TDD29336.1"/>
    </source>
</evidence>
<comment type="caution">
    <text evidence="4">The sequence shown here is derived from an EMBL/GenBank/DDBJ whole genome shotgun (WGS) entry which is preliminary data.</text>
</comment>
<dbReference type="SUPFAM" id="SSF53474">
    <property type="entry name" value="alpha/beta-Hydrolases"/>
    <property type="match status" value="1"/>
</dbReference>
<dbReference type="Gene3D" id="3.40.50.1820">
    <property type="entry name" value="alpha/beta hydrolase"/>
    <property type="match status" value="1"/>
</dbReference>
<keyword evidence="5" id="KW-1185">Reference proteome</keyword>
<evidence type="ECO:0000259" key="3">
    <source>
        <dbReference type="Pfam" id="PF07859"/>
    </source>
</evidence>
<reference evidence="4 5" key="1">
    <citation type="submission" date="2019-02" db="EMBL/GenBank/DDBJ databases">
        <title>Draft genome sequences of novel Actinobacteria.</title>
        <authorList>
            <person name="Sahin N."/>
            <person name="Ay H."/>
            <person name="Saygin H."/>
        </authorList>
    </citation>
    <scope>NUCLEOTIDE SEQUENCE [LARGE SCALE GENOMIC DNA]</scope>
    <source>
        <strain evidence="4 5">16K104</strain>
    </source>
</reference>
<evidence type="ECO:0000256" key="2">
    <source>
        <dbReference type="SAM" id="MobiDB-lite"/>
    </source>
</evidence>
<evidence type="ECO:0000256" key="1">
    <source>
        <dbReference type="ARBA" id="ARBA00022801"/>
    </source>
</evidence>
<evidence type="ECO:0000313" key="5">
    <source>
        <dbReference type="Proteomes" id="UP000295172"/>
    </source>
</evidence>
<gene>
    <name evidence="4" type="ORF">E1218_04735</name>
</gene>
<name>A0A4R4XF08_9ACTN</name>
<protein>
    <submittedName>
        <fullName evidence="4">Alpha/beta hydrolase</fullName>
    </submittedName>
</protein>
<dbReference type="PANTHER" id="PTHR48081:SF8">
    <property type="entry name" value="ALPHA_BETA HYDROLASE FOLD-3 DOMAIN-CONTAINING PROTEIN-RELATED"/>
    <property type="match status" value="1"/>
</dbReference>
<dbReference type="Pfam" id="PF07859">
    <property type="entry name" value="Abhydrolase_3"/>
    <property type="match status" value="1"/>
</dbReference>
<feature type="domain" description="Alpha/beta hydrolase fold-3" evidence="3">
    <location>
        <begin position="97"/>
        <end position="305"/>
    </location>
</feature>